<name>A0A0D6PDT6_9PROT</name>
<gene>
    <name evidence="2" type="ORF">Aam_030_055</name>
</gene>
<feature type="compositionally biased region" description="Polar residues" evidence="1">
    <location>
        <begin position="135"/>
        <end position="149"/>
    </location>
</feature>
<dbReference type="EMBL" id="BANC01000030">
    <property type="protein sequence ID" value="GAN79822.1"/>
    <property type="molecule type" value="Genomic_DNA"/>
</dbReference>
<dbReference type="SUPFAM" id="SSF46785">
    <property type="entry name" value="Winged helix' DNA-binding domain"/>
    <property type="match status" value="1"/>
</dbReference>
<protein>
    <submittedName>
        <fullName evidence="2">Transcriptional regulator</fullName>
    </submittedName>
</protein>
<evidence type="ECO:0000313" key="3">
    <source>
        <dbReference type="Proteomes" id="UP000032668"/>
    </source>
</evidence>
<feature type="region of interest" description="Disordered" evidence="1">
    <location>
        <begin position="115"/>
        <end position="149"/>
    </location>
</feature>
<dbReference type="InterPro" id="IPR036388">
    <property type="entry name" value="WH-like_DNA-bd_sf"/>
</dbReference>
<dbReference type="Proteomes" id="UP000032668">
    <property type="component" value="Unassembled WGS sequence"/>
</dbReference>
<dbReference type="Gene3D" id="1.10.10.10">
    <property type="entry name" value="Winged helix-like DNA-binding domain superfamily/Winged helix DNA-binding domain"/>
    <property type="match status" value="1"/>
</dbReference>
<reference evidence="2 3" key="1">
    <citation type="submission" date="2012-11" db="EMBL/GenBank/DDBJ databases">
        <title>Whole genome sequence of Acidocella aminolytica 101 = DSM 11237.</title>
        <authorList>
            <person name="Azuma Y."/>
            <person name="Higashiura N."/>
            <person name="Hirakawa H."/>
            <person name="Matsushita K."/>
        </authorList>
    </citation>
    <scope>NUCLEOTIDE SEQUENCE [LARGE SCALE GENOMIC DNA]</scope>
    <source>
        <strain evidence="3">101 / DSM 11237</strain>
    </source>
</reference>
<dbReference type="Pfam" id="PF13730">
    <property type="entry name" value="HTH_36"/>
    <property type="match status" value="1"/>
</dbReference>
<organism evidence="2 3">
    <name type="scientific">Acidocella aminolytica 101 = DSM 11237</name>
    <dbReference type="NCBI Taxonomy" id="1120923"/>
    <lineage>
        <taxon>Bacteria</taxon>
        <taxon>Pseudomonadati</taxon>
        <taxon>Pseudomonadota</taxon>
        <taxon>Alphaproteobacteria</taxon>
        <taxon>Acetobacterales</taxon>
        <taxon>Acidocellaceae</taxon>
        <taxon>Acidocella</taxon>
    </lineage>
</organism>
<proteinExistence type="predicted"/>
<keyword evidence="3" id="KW-1185">Reference proteome</keyword>
<dbReference type="InterPro" id="IPR036390">
    <property type="entry name" value="WH_DNA-bd_sf"/>
</dbReference>
<accession>A0A0D6PDT6</accession>
<dbReference type="AlphaFoldDB" id="A0A0D6PDT6"/>
<dbReference type="STRING" id="1120923.SAMN02746095_02978"/>
<sequence>MKREKIFGLPTGRPLDRNAKARIMAYAAAWSARQRQPGQHTGPLTRAYMDVLRALLWGFHNAKTGACFPGYDAIAKHARCHRDTVRKAIRMLELSGLLTWVHRLRRVPGAVLRTSNGYSFRDPSPAPQPRENPTKAENSPGTQNQDSSNIKIVVLDPANRLDAALIRLGKSAGALSPA</sequence>
<evidence type="ECO:0000256" key="1">
    <source>
        <dbReference type="SAM" id="MobiDB-lite"/>
    </source>
</evidence>
<comment type="caution">
    <text evidence="2">The sequence shown here is derived from an EMBL/GenBank/DDBJ whole genome shotgun (WGS) entry which is preliminary data.</text>
</comment>
<evidence type="ECO:0000313" key="2">
    <source>
        <dbReference type="EMBL" id="GAN79822.1"/>
    </source>
</evidence>
<dbReference type="RefSeq" id="WP_048878254.1">
    <property type="nucleotide sequence ID" value="NZ_BANC01000030.1"/>
</dbReference>